<proteinExistence type="inferred from homology"/>
<evidence type="ECO:0000256" key="8">
    <source>
        <dbReference type="ARBA" id="ARBA00023136"/>
    </source>
</evidence>
<comment type="function">
    <text evidence="9">Involved in protein export. Participates in an early event of protein translocation.</text>
</comment>
<dbReference type="Pfam" id="PF03840">
    <property type="entry name" value="SecG"/>
    <property type="match status" value="1"/>
</dbReference>
<evidence type="ECO:0000256" key="5">
    <source>
        <dbReference type="ARBA" id="ARBA00022927"/>
    </source>
</evidence>
<evidence type="ECO:0000256" key="7">
    <source>
        <dbReference type="ARBA" id="ARBA00023010"/>
    </source>
</evidence>
<evidence type="ECO:0000256" key="9">
    <source>
        <dbReference type="RuleBase" id="RU365087"/>
    </source>
</evidence>
<organism evidence="10 11">
    <name type="scientific">Candidatus Adlerbacteria bacterium RIFCSPLOWO2_01_FULL_51_16</name>
    <dbReference type="NCBI Taxonomy" id="1797243"/>
    <lineage>
        <taxon>Bacteria</taxon>
        <taxon>Candidatus Adleribacteriota</taxon>
    </lineage>
</organism>
<evidence type="ECO:0000256" key="3">
    <source>
        <dbReference type="ARBA" id="ARBA00022448"/>
    </source>
</evidence>
<dbReference type="STRING" id="1797243.A2943_02570"/>
<comment type="similarity">
    <text evidence="2 9">Belongs to the SecG family.</text>
</comment>
<reference evidence="10 11" key="1">
    <citation type="journal article" date="2016" name="Nat. Commun.">
        <title>Thousands of microbial genomes shed light on interconnected biogeochemical processes in an aquifer system.</title>
        <authorList>
            <person name="Anantharaman K."/>
            <person name="Brown C.T."/>
            <person name="Hug L.A."/>
            <person name="Sharon I."/>
            <person name="Castelle C.J."/>
            <person name="Probst A.J."/>
            <person name="Thomas B.C."/>
            <person name="Singh A."/>
            <person name="Wilkins M.J."/>
            <person name="Karaoz U."/>
            <person name="Brodie E.L."/>
            <person name="Williams K.H."/>
            <person name="Hubbard S.S."/>
            <person name="Banfield J.F."/>
        </authorList>
    </citation>
    <scope>NUCLEOTIDE SEQUENCE [LARGE SCALE GENOMIC DNA]</scope>
</reference>
<dbReference type="NCBIfam" id="TIGR00810">
    <property type="entry name" value="secG"/>
    <property type="match status" value="1"/>
</dbReference>
<evidence type="ECO:0000256" key="6">
    <source>
        <dbReference type="ARBA" id="ARBA00022989"/>
    </source>
</evidence>
<evidence type="ECO:0000256" key="1">
    <source>
        <dbReference type="ARBA" id="ARBA00004141"/>
    </source>
</evidence>
<keyword evidence="8 9" id="KW-0472">Membrane</keyword>
<dbReference type="InterPro" id="IPR004692">
    <property type="entry name" value="SecG"/>
</dbReference>
<keyword evidence="7 9" id="KW-0811">Translocation</keyword>
<keyword evidence="6 9" id="KW-1133">Transmembrane helix</keyword>
<evidence type="ECO:0000256" key="2">
    <source>
        <dbReference type="ARBA" id="ARBA00008445"/>
    </source>
</evidence>
<dbReference type="GO" id="GO:0009306">
    <property type="term" value="P:protein secretion"/>
    <property type="evidence" value="ECO:0007669"/>
    <property type="project" value="UniProtKB-UniRule"/>
</dbReference>
<protein>
    <recommendedName>
        <fullName evidence="9">Protein-export membrane protein SecG</fullName>
    </recommendedName>
</protein>
<gene>
    <name evidence="10" type="ORF">A2943_02570</name>
</gene>
<keyword evidence="5 9" id="KW-0653">Protein transport</keyword>
<feature type="transmembrane region" description="Helical" evidence="9">
    <location>
        <begin position="6"/>
        <end position="24"/>
    </location>
</feature>
<evidence type="ECO:0000256" key="4">
    <source>
        <dbReference type="ARBA" id="ARBA00022692"/>
    </source>
</evidence>
<keyword evidence="3 9" id="KW-0813">Transport</keyword>
<dbReference type="EMBL" id="MEWX01000014">
    <property type="protein sequence ID" value="OGC80745.1"/>
    <property type="molecule type" value="Genomic_DNA"/>
</dbReference>
<feature type="transmembrane region" description="Helical" evidence="9">
    <location>
        <begin position="53"/>
        <end position="75"/>
    </location>
</feature>
<keyword evidence="4 9" id="KW-0812">Transmembrane</keyword>
<keyword evidence="9" id="KW-1003">Cell membrane</keyword>
<accession>A0A1F4XGB8</accession>
<dbReference type="AlphaFoldDB" id="A0A1F4XGB8"/>
<comment type="caution">
    <text evidence="10">The sequence shown here is derived from an EMBL/GenBank/DDBJ whole genome shotgun (WGS) entry which is preliminary data.</text>
</comment>
<dbReference type="GO" id="GO:0005886">
    <property type="term" value="C:plasma membrane"/>
    <property type="evidence" value="ECO:0007669"/>
    <property type="project" value="UniProtKB-SubCell"/>
</dbReference>
<name>A0A1F4XGB8_9BACT</name>
<comment type="subcellular location">
    <subcellularLocation>
        <location evidence="9">Cell membrane</location>
        <topology evidence="9">Multi-pass membrane protein</topology>
    </subcellularLocation>
    <subcellularLocation>
        <location evidence="1">Membrane</location>
        <topology evidence="1">Multi-pass membrane protein</topology>
    </subcellularLocation>
</comment>
<evidence type="ECO:0000313" key="10">
    <source>
        <dbReference type="EMBL" id="OGC80745.1"/>
    </source>
</evidence>
<sequence length="76" mass="7996">MTIAGVLPYIQVILSVLLIVAVILQQTGASLGGAFGGDNFSASYHTRRGSEKFLFYATIVIGVLFCASAFLALVIT</sequence>
<evidence type="ECO:0000313" key="11">
    <source>
        <dbReference type="Proteomes" id="UP000176185"/>
    </source>
</evidence>
<dbReference type="GO" id="GO:0015450">
    <property type="term" value="F:protein-transporting ATPase activity"/>
    <property type="evidence" value="ECO:0007669"/>
    <property type="project" value="UniProtKB-UniRule"/>
</dbReference>
<dbReference type="Proteomes" id="UP000176185">
    <property type="component" value="Unassembled WGS sequence"/>
</dbReference>